<dbReference type="AlphaFoldDB" id="A0A5C3LQ15"/>
<gene>
    <name evidence="3" type="ORF">FA15DRAFT_662880</name>
</gene>
<reference evidence="3 4" key="1">
    <citation type="journal article" date="2019" name="Nat. Ecol. Evol.">
        <title>Megaphylogeny resolves global patterns of mushroom evolution.</title>
        <authorList>
            <person name="Varga T."/>
            <person name="Krizsan K."/>
            <person name="Foldi C."/>
            <person name="Dima B."/>
            <person name="Sanchez-Garcia M."/>
            <person name="Sanchez-Ramirez S."/>
            <person name="Szollosi G.J."/>
            <person name="Szarkandi J.G."/>
            <person name="Papp V."/>
            <person name="Albert L."/>
            <person name="Andreopoulos W."/>
            <person name="Angelini C."/>
            <person name="Antonin V."/>
            <person name="Barry K.W."/>
            <person name="Bougher N.L."/>
            <person name="Buchanan P."/>
            <person name="Buyck B."/>
            <person name="Bense V."/>
            <person name="Catcheside P."/>
            <person name="Chovatia M."/>
            <person name="Cooper J."/>
            <person name="Damon W."/>
            <person name="Desjardin D."/>
            <person name="Finy P."/>
            <person name="Geml J."/>
            <person name="Haridas S."/>
            <person name="Hughes K."/>
            <person name="Justo A."/>
            <person name="Karasinski D."/>
            <person name="Kautmanova I."/>
            <person name="Kiss B."/>
            <person name="Kocsube S."/>
            <person name="Kotiranta H."/>
            <person name="LaButti K.M."/>
            <person name="Lechner B.E."/>
            <person name="Liimatainen K."/>
            <person name="Lipzen A."/>
            <person name="Lukacs Z."/>
            <person name="Mihaltcheva S."/>
            <person name="Morgado L.N."/>
            <person name="Niskanen T."/>
            <person name="Noordeloos M.E."/>
            <person name="Ohm R.A."/>
            <person name="Ortiz-Santana B."/>
            <person name="Ovrebo C."/>
            <person name="Racz N."/>
            <person name="Riley R."/>
            <person name="Savchenko A."/>
            <person name="Shiryaev A."/>
            <person name="Soop K."/>
            <person name="Spirin V."/>
            <person name="Szebenyi C."/>
            <person name="Tomsovsky M."/>
            <person name="Tulloss R.E."/>
            <person name="Uehling J."/>
            <person name="Grigoriev I.V."/>
            <person name="Vagvolgyi C."/>
            <person name="Papp T."/>
            <person name="Martin F.M."/>
            <person name="Miettinen O."/>
            <person name="Hibbett D.S."/>
            <person name="Nagy L.G."/>
        </authorList>
    </citation>
    <scope>NUCLEOTIDE SEQUENCE [LARGE SCALE GENOMIC DNA]</scope>
    <source>
        <strain evidence="3 4">CBS 121175</strain>
    </source>
</reference>
<evidence type="ECO:0000313" key="3">
    <source>
        <dbReference type="EMBL" id="TFK30821.1"/>
    </source>
</evidence>
<dbReference type="OrthoDB" id="198652at2759"/>
<evidence type="ECO:0000259" key="2">
    <source>
        <dbReference type="Pfam" id="PF20263"/>
    </source>
</evidence>
<dbReference type="EMBL" id="ML210146">
    <property type="protein sequence ID" value="TFK30821.1"/>
    <property type="molecule type" value="Genomic_DNA"/>
</dbReference>
<feature type="region of interest" description="Disordered" evidence="1">
    <location>
        <begin position="325"/>
        <end position="345"/>
    </location>
</feature>
<evidence type="ECO:0000256" key="1">
    <source>
        <dbReference type="SAM" id="MobiDB-lite"/>
    </source>
</evidence>
<dbReference type="Pfam" id="PF20263">
    <property type="entry name" value="LYRM2-like"/>
    <property type="match status" value="1"/>
</dbReference>
<protein>
    <recommendedName>
        <fullName evidence="2">LYR motif-containing protein Cup1-like N-terminal domain-containing protein</fullName>
    </recommendedName>
</protein>
<feature type="domain" description="LYR motif-containing protein Cup1-like N-terminal" evidence="2">
    <location>
        <begin position="14"/>
        <end position="103"/>
    </location>
</feature>
<name>A0A5C3LQ15_COPMA</name>
<sequence length="345" mass="39190">MASGRVEVAKVFSLYRTYTRQIRKFPQLYLRQFLQLKARDDVETILYHSSKRRLEKKRLKRVEKEVNRLKLANSGHGRPSVDAFEHFLDLAYGRKGKLKHELMEPVVHDPTAPIPPKIIPAVEKSRPPAYGRVLEALMMDAHARMGRKPYKPGSWKAAALLPPSAIHGSEEAQLFGPFSKRREVNIQWRFQKKTEKLLYPPFRLVSTDDDDQLANASESDKWSAVPDFGLIKDIERLVGPAPPVPLTRKEMAQMGTQVSQEPLSRHPSLWVRRRYRSLLVRVPLVDFPSPSSLTGAKTKVKASISPYSLGVLPSPARREVDDASLAWLDPLPAKSPTKNGRKKEE</sequence>
<organism evidence="3 4">
    <name type="scientific">Coprinopsis marcescibilis</name>
    <name type="common">Agaric fungus</name>
    <name type="synonym">Psathyrella marcescibilis</name>
    <dbReference type="NCBI Taxonomy" id="230819"/>
    <lineage>
        <taxon>Eukaryota</taxon>
        <taxon>Fungi</taxon>
        <taxon>Dikarya</taxon>
        <taxon>Basidiomycota</taxon>
        <taxon>Agaricomycotina</taxon>
        <taxon>Agaricomycetes</taxon>
        <taxon>Agaricomycetidae</taxon>
        <taxon>Agaricales</taxon>
        <taxon>Agaricineae</taxon>
        <taxon>Psathyrellaceae</taxon>
        <taxon>Coprinopsis</taxon>
    </lineage>
</organism>
<proteinExistence type="predicted"/>
<keyword evidence="4" id="KW-1185">Reference proteome</keyword>
<dbReference type="Proteomes" id="UP000307440">
    <property type="component" value="Unassembled WGS sequence"/>
</dbReference>
<evidence type="ECO:0000313" key="4">
    <source>
        <dbReference type="Proteomes" id="UP000307440"/>
    </source>
</evidence>
<accession>A0A5C3LQ15</accession>
<dbReference type="InterPro" id="IPR046896">
    <property type="entry name" value="Cup1-like_N"/>
</dbReference>